<feature type="signal peptide" evidence="2">
    <location>
        <begin position="1"/>
        <end position="19"/>
    </location>
</feature>
<evidence type="ECO:0000256" key="2">
    <source>
        <dbReference type="SAM" id="SignalP"/>
    </source>
</evidence>
<organism evidence="3 4">
    <name type="scientific">Thalassospira lohafexi</name>
    <dbReference type="NCBI Taxonomy" id="744227"/>
    <lineage>
        <taxon>Bacteria</taxon>
        <taxon>Pseudomonadati</taxon>
        <taxon>Pseudomonadota</taxon>
        <taxon>Alphaproteobacteria</taxon>
        <taxon>Rhodospirillales</taxon>
        <taxon>Thalassospiraceae</taxon>
        <taxon>Thalassospira</taxon>
    </lineage>
</organism>
<evidence type="ECO:0000313" key="4">
    <source>
        <dbReference type="Proteomes" id="UP000233332"/>
    </source>
</evidence>
<keyword evidence="2" id="KW-0732">Signal</keyword>
<keyword evidence="4" id="KW-1185">Reference proteome</keyword>
<keyword evidence="1" id="KW-0472">Membrane</keyword>
<reference evidence="3 4" key="1">
    <citation type="submission" date="2017-09" db="EMBL/GenBank/DDBJ databases">
        <title>Biodiversity and function of Thalassospira species in the particle-attached aromatic-hydrocarbon-degrading consortia from the surface seawater of the China South Sea.</title>
        <authorList>
            <person name="Dong C."/>
            <person name="Lai Q."/>
            <person name="Shao Z."/>
        </authorList>
    </citation>
    <scope>NUCLEOTIDE SEQUENCE [LARGE SCALE GENOMIC DNA]</scope>
    <source>
        <strain evidence="3 4">139Z-12</strain>
    </source>
</reference>
<dbReference type="AlphaFoldDB" id="A0A2N3L494"/>
<protein>
    <recommendedName>
        <fullName evidence="5">Tip attachment protein J domain-containing protein</fullName>
    </recommendedName>
</protein>
<dbReference type="EMBL" id="NXGX01000006">
    <property type="protein sequence ID" value="PKR57510.1"/>
    <property type="molecule type" value="Genomic_DNA"/>
</dbReference>
<name>A0A2N3L494_9PROT</name>
<proteinExistence type="predicted"/>
<feature type="transmembrane region" description="Helical" evidence="1">
    <location>
        <begin position="29"/>
        <end position="51"/>
    </location>
</feature>
<evidence type="ECO:0008006" key="5">
    <source>
        <dbReference type="Google" id="ProtNLM"/>
    </source>
</evidence>
<evidence type="ECO:0000256" key="1">
    <source>
        <dbReference type="SAM" id="Phobius"/>
    </source>
</evidence>
<dbReference type="SUPFAM" id="SSF49265">
    <property type="entry name" value="Fibronectin type III"/>
    <property type="match status" value="1"/>
</dbReference>
<evidence type="ECO:0000313" key="3">
    <source>
        <dbReference type="EMBL" id="PKR57510.1"/>
    </source>
</evidence>
<keyword evidence="1" id="KW-0812">Transmembrane</keyword>
<gene>
    <name evidence="3" type="ORF">COO92_16345</name>
</gene>
<comment type="caution">
    <text evidence="3">The sequence shown here is derived from an EMBL/GenBank/DDBJ whole genome shotgun (WGS) entry which is preliminary data.</text>
</comment>
<dbReference type="InterPro" id="IPR036116">
    <property type="entry name" value="FN3_sf"/>
</dbReference>
<accession>A0A2N3L494</accession>
<dbReference type="RefSeq" id="WP_101303820.1">
    <property type="nucleotide sequence ID" value="NZ_NXGX01000006.1"/>
</dbReference>
<feature type="chain" id="PRO_5014781505" description="Tip attachment protein J domain-containing protein" evidence="2">
    <location>
        <begin position="20"/>
        <end position="874"/>
    </location>
</feature>
<sequence length="874" mass="93399">MPPVVVAVAAAAAANAVSAAVVAAGFSALAGAVAGAVVGAVISYAGALVFAKKPKAADLGALGAGLSGRTQMVRQPIVSRKIIYGEVPASGPVTYLNVTNGNRRLSWLITLSGHPVEAIGDVWFGDTVALAGEAAGPATGKFAGHATIWKGDGTTDGDADLLARMRVTNKEWTVNHKQQGCAKLYIEFDYDADVYPSGIPQVKALVKGKNDIYDPRTDTTGYTDNWALVTADYVANAHGIAAGQSALLEDDLIAAANVCDEDVTLAAGGTQKRYVTSGVLDTEISLGDNLRELINPGAGLVVNTGGYWSVLAGAYRTPEYSIDESWLSGPIRVRLLQSKRDLFNTVRGVYASPDTLWQPTDLPVLKSDVFIAQDGGQEIPVDREYLYTTSAACGQRLQKIGLFKNRQQAEVDLQCNLKAMALRVGDVVLYSRSVYGWDEKPFEVIAWDWAIREEGDNVYFGVDLTLRETSAETYDWATTDEKIVAASAISTLPGPGDVATPDGLDVTEIKYATRDGGGVKVKAVLDAGEADDAFVVSYQFESRELGVLDWTAHPRVSQPRLELFDMPTGIYDFRVKAVNRIGASSDYVTVRREIQGLGDTPSTPTGVTISVSGGFVFLRWNRSPDLDVTQGGVVRFRHCQAVSGATLSTSTSIGDDVPGGDTMAVLPLKPGSYLVQFIDAVGTVSDPAVVTTDGATVLEYSTYDTVVESAVYDGTHDGTIVNEDGDLTLQGAGLVDDIIDFDSVSSIDAYGGILTSGEYDWGSGFDFGTKRRMRLTASVTVEVVNVVDLIDDRMGLVDDWPDWDGESGGEGDCTIWVRTTDDDPNVSPVWSEYQRLDSAEVFCRAVDPKAVLTVSDQSYNIRVSDMRITAEELA</sequence>
<dbReference type="Proteomes" id="UP000233332">
    <property type="component" value="Unassembled WGS sequence"/>
</dbReference>
<keyword evidence="1" id="KW-1133">Transmembrane helix</keyword>